<dbReference type="AlphaFoldDB" id="A0A5B9WF16"/>
<feature type="compositionally biased region" description="Basic and acidic residues" evidence="1">
    <location>
        <begin position="155"/>
        <end position="166"/>
    </location>
</feature>
<protein>
    <submittedName>
        <fullName evidence="2">Uncharacterized protein</fullName>
    </submittedName>
</protein>
<dbReference type="KEGG" id="agv:OJF2_74590"/>
<feature type="region of interest" description="Disordered" evidence="1">
    <location>
        <begin position="68"/>
        <end position="99"/>
    </location>
</feature>
<dbReference type="RefSeq" id="WP_148598241.1">
    <property type="nucleotide sequence ID" value="NZ_CP042997.1"/>
</dbReference>
<accession>A0A5B9WF16</accession>
<gene>
    <name evidence="2" type="ORF">OJF2_74590</name>
</gene>
<dbReference type="EMBL" id="CP042997">
    <property type="protein sequence ID" value="QEH38849.1"/>
    <property type="molecule type" value="Genomic_DNA"/>
</dbReference>
<keyword evidence="3" id="KW-1185">Reference proteome</keyword>
<proteinExistence type="predicted"/>
<feature type="region of interest" description="Disordered" evidence="1">
    <location>
        <begin position="136"/>
        <end position="166"/>
    </location>
</feature>
<evidence type="ECO:0000256" key="1">
    <source>
        <dbReference type="SAM" id="MobiDB-lite"/>
    </source>
</evidence>
<evidence type="ECO:0000313" key="3">
    <source>
        <dbReference type="Proteomes" id="UP000324233"/>
    </source>
</evidence>
<sequence length="166" mass="16830">MHPCRWTKPDRPIPTRVARAIVVALAMGATTGIMPGSPVPAARAGAHGGHTCACGMDCRGSSCCCTHDAPKGPSPRPAPPPFARDVPSAAPDTRPTGPCFADGRCGDPAAPTRAVTSPAGKAAALAGRALPIAGRPTRIAAREGPAPRPLALASRLERPPRTDETA</sequence>
<reference evidence="2 3" key="1">
    <citation type="submission" date="2019-08" db="EMBL/GenBank/DDBJ databases">
        <title>Deep-cultivation of Planctomycetes and their phenomic and genomic characterization uncovers novel biology.</title>
        <authorList>
            <person name="Wiegand S."/>
            <person name="Jogler M."/>
            <person name="Boedeker C."/>
            <person name="Pinto D."/>
            <person name="Vollmers J."/>
            <person name="Rivas-Marin E."/>
            <person name="Kohn T."/>
            <person name="Peeters S.H."/>
            <person name="Heuer A."/>
            <person name="Rast P."/>
            <person name="Oberbeckmann S."/>
            <person name="Bunk B."/>
            <person name="Jeske O."/>
            <person name="Meyerdierks A."/>
            <person name="Storesund J.E."/>
            <person name="Kallscheuer N."/>
            <person name="Luecker S."/>
            <person name="Lage O.M."/>
            <person name="Pohl T."/>
            <person name="Merkel B.J."/>
            <person name="Hornburger P."/>
            <person name="Mueller R.-W."/>
            <person name="Bruemmer F."/>
            <person name="Labrenz M."/>
            <person name="Spormann A.M."/>
            <person name="Op den Camp H."/>
            <person name="Overmann J."/>
            <person name="Amann R."/>
            <person name="Jetten M.S.M."/>
            <person name="Mascher T."/>
            <person name="Medema M.H."/>
            <person name="Devos D.P."/>
            <person name="Kaster A.-K."/>
            <person name="Ovreas L."/>
            <person name="Rohde M."/>
            <person name="Galperin M.Y."/>
            <person name="Jogler C."/>
        </authorList>
    </citation>
    <scope>NUCLEOTIDE SEQUENCE [LARGE SCALE GENOMIC DNA]</scope>
    <source>
        <strain evidence="2 3">OJF2</strain>
    </source>
</reference>
<dbReference type="Proteomes" id="UP000324233">
    <property type="component" value="Chromosome"/>
</dbReference>
<organism evidence="2 3">
    <name type="scientific">Aquisphaera giovannonii</name>
    <dbReference type="NCBI Taxonomy" id="406548"/>
    <lineage>
        <taxon>Bacteria</taxon>
        <taxon>Pseudomonadati</taxon>
        <taxon>Planctomycetota</taxon>
        <taxon>Planctomycetia</taxon>
        <taxon>Isosphaerales</taxon>
        <taxon>Isosphaeraceae</taxon>
        <taxon>Aquisphaera</taxon>
    </lineage>
</organism>
<name>A0A5B9WF16_9BACT</name>
<evidence type="ECO:0000313" key="2">
    <source>
        <dbReference type="EMBL" id="QEH38849.1"/>
    </source>
</evidence>
<feature type="compositionally biased region" description="Pro residues" evidence="1">
    <location>
        <begin position="72"/>
        <end position="82"/>
    </location>
</feature>